<organism evidence="2 3">
    <name type="scientific">Tritrichomonas musculus</name>
    <dbReference type="NCBI Taxonomy" id="1915356"/>
    <lineage>
        <taxon>Eukaryota</taxon>
        <taxon>Metamonada</taxon>
        <taxon>Parabasalia</taxon>
        <taxon>Tritrichomonadida</taxon>
        <taxon>Tritrichomonadidae</taxon>
        <taxon>Tritrichomonas</taxon>
    </lineage>
</organism>
<keyword evidence="3" id="KW-1185">Reference proteome</keyword>
<keyword evidence="1" id="KW-0472">Membrane</keyword>
<feature type="transmembrane region" description="Helical" evidence="1">
    <location>
        <begin position="247"/>
        <end position="269"/>
    </location>
</feature>
<proteinExistence type="predicted"/>
<keyword evidence="1" id="KW-0812">Transmembrane</keyword>
<keyword evidence="1" id="KW-1133">Transmembrane helix</keyword>
<evidence type="ECO:0000313" key="3">
    <source>
        <dbReference type="Proteomes" id="UP001470230"/>
    </source>
</evidence>
<feature type="transmembrane region" description="Helical" evidence="1">
    <location>
        <begin position="192"/>
        <end position="213"/>
    </location>
</feature>
<name>A0ABR2KXP7_9EUKA</name>
<feature type="transmembrane region" description="Helical" evidence="1">
    <location>
        <begin position="120"/>
        <end position="140"/>
    </location>
</feature>
<gene>
    <name evidence="2" type="ORF">M9Y10_013576</name>
</gene>
<sequence length="284" mass="33424">MPGIGCGFPENLALGIIYILSGILCIIFLIKSCFHKKERKSTDLIERQVQMYWFCATFWLFYRGVLWIVPFNYNKLTFLLFHNGLNAIFFLIPFAFLILILCEILYLSFNPGKPVTIFRIILYVFLSIFLITGVFLSVFVENNDEETENAESPMYLWTCCTNLICLIFITVPSVQLIRSYSYPFPQEEDRSCICTSWLGIIVFDILYIFRIVYNFLQYFNWNPITNIYNKHVFGKDGPTIGTRIYGFFFYLVLDILVIWMANATILTLYRRHISSSREPYYLVN</sequence>
<reference evidence="2 3" key="1">
    <citation type="submission" date="2024-04" db="EMBL/GenBank/DDBJ databases">
        <title>Tritrichomonas musculus Genome.</title>
        <authorList>
            <person name="Alves-Ferreira E."/>
            <person name="Grigg M."/>
            <person name="Lorenzi H."/>
            <person name="Galac M."/>
        </authorList>
    </citation>
    <scope>NUCLEOTIDE SEQUENCE [LARGE SCALE GENOMIC DNA]</scope>
    <source>
        <strain evidence="2 3">EAF2021</strain>
    </source>
</reference>
<feature type="transmembrane region" description="Helical" evidence="1">
    <location>
        <begin position="85"/>
        <end position="108"/>
    </location>
</feature>
<feature type="transmembrane region" description="Helical" evidence="1">
    <location>
        <begin position="51"/>
        <end position="73"/>
    </location>
</feature>
<dbReference type="EMBL" id="JAPFFF010000002">
    <property type="protein sequence ID" value="KAK8895692.1"/>
    <property type="molecule type" value="Genomic_DNA"/>
</dbReference>
<accession>A0ABR2KXP7</accession>
<evidence type="ECO:0000313" key="2">
    <source>
        <dbReference type="EMBL" id="KAK8895692.1"/>
    </source>
</evidence>
<feature type="transmembrane region" description="Helical" evidence="1">
    <location>
        <begin position="152"/>
        <end position="171"/>
    </location>
</feature>
<dbReference type="Proteomes" id="UP001470230">
    <property type="component" value="Unassembled WGS sequence"/>
</dbReference>
<feature type="transmembrane region" description="Helical" evidence="1">
    <location>
        <begin position="12"/>
        <end position="30"/>
    </location>
</feature>
<protein>
    <submittedName>
        <fullName evidence="2">Uncharacterized protein</fullName>
    </submittedName>
</protein>
<comment type="caution">
    <text evidence="2">The sequence shown here is derived from an EMBL/GenBank/DDBJ whole genome shotgun (WGS) entry which is preliminary data.</text>
</comment>
<evidence type="ECO:0000256" key="1">
    <source>
        <dbReference type="SAM" id="Phobius"/>
    </source>
</evidence>